<sequence length="253" mass="28144">MSANGEFHDFKKKVLKASLEEIDAQAKHAQTMWNFLIAFAGKKPHFRSLIIQVFHKLMQVPSWVAAWEADSELHKQVQTLHEDDLQSALGAQHEALKKSIAPSALKSVTLVKPEEQPEEVRLAMERERMIDAIKEEDEEDEPEDEPADKPGPGLAALEEGIDAVAGIDEPAKMDSGGIPALNKLRIGCIRCAGEEESFLQEVEHAPNVFNFLFSLIKQKPSAIQGVAEVMNQLMASQSWGSVMEKNRLLQEIV</sequence>
<comment type="caution">
    <text evidence="2">The sequence shown here is derived from an EMBL/GenBank/DDBJ whole genome shotgun (WGS) entry which is preliminary data.</text>
</comment>
<gene>
    <name evidence="2" type="ORF">EVOR1521_LOCUS24895</name>
</gene>
<evidence type="ECO:0000256" key="1">
    <source>
        <dbReference type="SAM" id="MobiDB-lite"/>
    </source>
</evidence>
<name>A0AA36NG01_9DINO</name>
<feature type="region of interest" description="Disordered" evidence="1">
    <location>
        <begin position="134"/>
        <end position="155"/>
    </location>
</feature>
<protein>
    <submittedName>
        <fullName evidence="2">Uncharacterized protein</fullName>
    </submittedName>
</protein>
<evidence type="ECO:0000313" key="3">
    <source>
        <dbReference type="Proteomes" id="UP001178507"/>
    </source>
</evidence>
<evidence type="ECO:0000313" key="2">
    <source>
        <dbReference type="EMBL" id="CAJ1401826.1"/>
    </source>
</evidence>
<reference evidence="2" key="1">
    <citation type="submission" date="2023-08" db="EMBL/GenBank/DDBJ databases">
        <authorList>
            <person name="Chen Y."/>
            <person name="Shah S."/>
            <person name="Dougan E. K."/>
            <person name="Thang M."/>
            <person name="Chan C."/>
        </authorList>
    </citation>
    <scope>NUCLEOTIDE SEQUENCE</scope>
</reference>
<dbReference type="EMBL" id="CAUJNA010003431">
    <property type="protein sequence ID" value="CAJ1401826.1"/>
    <property type="molecule type" value="Genomic_DNA"/>
</dbReference>
<keyword evidence="3" id="KW-1185">Reference proteome</keyword>
<proteinExistence type="predicted"/>
<organism evidence="2 3">
    <name type="scientific">Effrenium voratum</name>
    <dbReference type="NCBI Taxonomy" id="2562239"/>
    <lineage>
        <taxon>Eukaryota</taxon>
        <taxon>Sar</taxon>
        <taxon>Alveolata</taxon>
        <taxon>Dinophyceae</taxon>
        <taxon>Suessiales</taxon>
        <taxon>Symbiodiniaceae</taxon>
        <taxon>Effrenium</taxon>
    </lineage>
</organism>
<dbReference type="AlphaFoldDB" id="A0AA36NG01"/>
<feature type="compositionally biased region" description="Acidic residues" evidence="1">
    <location>
        <begin position="134"/>
        <end position="146"/>
    </location>
</feature>
<accession>A0AA36NG01</accession>
<dbReference type="Proteomes" id="UP001178507">
    <property type="component" value="Unassembled WGS sequence"/>
</dbReference>